<dbReference type="SUPFAM" id="SSF75304">
    <property type="entry name" value="Amidase signature (AS) enzymes"/>
    <property type="match status" value="1"/>
</dbReference>
<evidence type="ECO:0000313" key="4">
    <source>
        <dbReference type="Proteomes" id="UP001592581"/>
    </source>
</evidence>
<dbReference type="InterPro" id="IPR000120">
    <property type="entry name" value="Amidase"/>
</dbReference>
<comment type="similarity">
    <text evidence="1">Belongs to the amidase family.</text>
</comment>
<protein>
    <submittedName>
        <fullName evidence="3">Amidase</fullName>
    </submittedName>
</protein>
<evidence type="ECO:0000256" key="1">
    <source>
        <dbReference type="ARBA" id="ARBA00009199"/>
    </source>
</evidence>
<keyword evidence="4" id="KW-1185">Reference proteome</keyword>
<dbReference type="PANTHER" id="PTHR11895">
    <property type="entry name" value="TRANSAMIDASE"/>
    <property type="match status" value="1"/>
</dbReference>
<organism evidence="3 4">
    <name type="scientific">Streptacidiphilus jeojiensis</name>
    <dbReference type="NCBI Taxonomy" id="3229225"/>
    <lineage>
        <taxon>Bacteria</taxon>
        <taxon>Bacillati</taxon>
        <taxon>Actinomycetota</taxon>
        <taxon>Actinomycetes</taxon>
        <taxon>Kitasatosporales</taxon>
        <taxon>Streptomycetaceae</taxon>
        <taxon>Streptacidiphilus</taxon>
    </lineage>
</organism>
<dbReference type="PANTHER" id="PTHR11895:SF7">
    <property type="entry name" value="GLUTAMYL-TRNA(GLN) AMIDOTRANSFERASE SUBUNIT A, MITOCHONDRIAL"/>
    <property type="match status" value="1"/>
</dbReference>
<proteinExistence type="inferred from homology"/>
<evidence type="ECO:0000259" key="2">
    <source>
        <dbReference type="Pfam" id="PF01425"/>
    </source>
</evidence>
<dbReference type="RefSeq" id="WP_380562752.1">
    <property type="nucleotide sequence ID" value="NZ_JBEUKS010000001.1"/>
</dbReference>
<dbReference type="Pfam" id="PF01425">
    <property type="entry name" value="Amidase"/>
    <property type="match status" value="1"/>
</dbReference>
<dbReference type="Gene3D" id="3.90.1300.10">
    <property type="entry name" value="Amidase signature (AS) domain"/>
    <property type="match status" value="1"/>
</dbReference>
<dbReference type="Proteomes" id="UP001592581">
    <property type="component" value="Unassembled WGS sequence"/>
</dbReference>
<gene>
    <name evidence="3" type="ORF">ABUW04_04060</name>
</gene>
<reference evidence="3 4" key="1">
    <citation type="submission" date="2024-06" db="EMBL/GenBank/DDBJ databases">
        <authorList>
            <person name="Lee S.D."/>
        </authorList>
    </citation>
    <scope>NUCLEOTIDE SEQUENCE [LARGE SCALE GENOMIC DNA]</scope>
    <source>
        <strain evidence="3 4">N1-10</strain>
    </source>
</reference>
<comment type="caution">
    <text evidence="3">The sequence shown here is derived from an EMBL/GenBank/DDBJ whole genome shotgun (WGS) entry which is preliminary data.</text>
</comment>
<dbReference type="EMBL" id="JBEUKS010000001">
    <property type="protein sequence ID" value="MFC1437422.1"/>
    <property type="molecule type" value="Genomic_DNA"/>
</dbReference>
<dbReference type="InterPro" id="IPR036928">
    <property type="entry name" value="AS_sf"/>
</dbReference>
<accession>A0ABV6XHF7</accession>
<feature type="domain" description="Amidase" evidence="2">
    <location>
        <begin position="27"/>
        <end position="449"/>
    </location>
</feature>
<dbReference type="InterPro" id="IPR023631">
    <property type="entry name" value="Amidase_dom"/>
</dbReference>
<sequence>MRQEEYAGLTATQLAALVAKGEVTPVEVTCAALERTALLDGDLRAFCTLDAQGARAAARAATAATAGGPLYGVPFAVKDLIATAGLRTAFGSPAYADFVPDQDDVAVERLRGAGGILLGKTNTSEFGYSATGLNPLFPPTRNPWQPDLSPGGSSAGSAAAVAAGLTPIALGSDGGGSVRLPAAFCGLVGFKPSMGRVPAYPGCRDERHPGVSSWETLEHIGPLTRTVQDAALAMSVLAGPDPRDRHSIPGGDVDWPAAAEPGSLRGLRIGYSPTLGYLRVDPGVRAVVDAAVARLERDLGCTVEQADPGWSDPAEGFWACVAADTDLRGLRRLAAAHRDRMSDYVLDLLDTPWTAEQLTDGQSTRRAVANRAARYLSDHDVLVTPTCPVAAHPLDRGGPQGLTPGQWLGFLWPANLAGLPAISVPAGRLADGRWVGLQIVGRHLADATVMRLAAAFEQLPRSSGSPASM</sequence>
<evidence type="ECO:0000313" key="3">
    <source>
        <dbReference type="EMBL" id="MFC1437422.1"/>
    </source>
</evidence>
<name>A0ABV6XHF7_9ACTN</name>